<reference evidence="2 3" key="1">
    <citation type="submission" date="2015-08" db="EMBL/GenBank/DDBJ databases">
        <title>Next Generation Sequencing and Analysis of the Genome of Puccinia sorghi L Schw, the Causal Agent of Maize Common Rust.</title>
        <authorList>
            <person name="Rochi L."/>
            <person name="Burguener G."/>
            <person name="Darino M."/>
            <person name="Turjanski A."/>
            <person name="Kreff E."/>
            <person name="Dieguez M.J."/>
            <person name="Sacco F."/>
        </authorList>
    </citation>
    <scope>NUCLEOTIDE SEQUENCE [LARGE SCALE GENOMIC DNA]</scope>
    <source>
        <strain evidence="2 3">RO10H11247</strain>
    </source>
</reference>
<name>A0A0L6VIV2_9BASI</name>
<dbReference type="AlphaFoldDB" id="A0A0L6VIV2"/>
<gene>
    <name evidence="2" type="ORF">VP01_15262g1</name>
</gene>
<dbReference type="Proteomes" id="UP000037035">
    <property type="component" value="Unassembled WGS sequence"/>
</dbReference>
<accession>A0A0L6VIV2</accession>
<proteinExistence type="predicted"/>
<feature type="non-terminal residue" evidence="2">
    <location>
        <position position="1"/>
    </location>
</feature>
<evidence type="ECO:0000256" key="1">
    <source>
        <dbReference type="SAM" id="MobiDB-lite"/>
    </source>
</evidence>
<comment type="caution">
    <text evidence="2">The sequence shown here is derived from an EMBL/GenBank/DDBJ whole genome shotgun (WGS) entry which is preliminary data.</text>
</comment>
<keyword evidence="3" id="KW-1185">Reference proteome</keyword>
<feature type="region of interest" description="Disordered" evidence="1">
    <location>
        <begin position="35"/>
        <end position="71"/>
    </location>
</feature>
<dbReference type="EMBL" id="LAVV01005845">
    <property type="protein sequence ID" value="KNZ60639.1"/>
    <property type="molecule type" value="Genomic_DNA"/>
</dbReference>
<protein>
    <submittedName>
        <fullName evidence="2">Uncharacterized protein</fullName>
    </submittedName>
</protein>
<dbReference type="VEuPathDB" id="FungiDB:VP01_15262g1"/>
<organism evidence="2 3">
    <name type="scientific">Puccinia sorghi</name>
    <dbReference type="NCBI Taxonomy" id="27349"/>
    <lineage>
        <taxon>Eukaryota</taxon>
        <taxon>Fungi</taxon>
        <taxon>Dikarya</taxon>
        <taxon>Basidiomycota</taxon>
        <taxon>Pucciniomycotina</taxon>
        <taxon>Pucciniomycetes</taxon>
        <taxon>Pucciniales</taxon>
        <taxon>Pucciniaceae</taxon>
        <taxon>Puccinia</taxon>
    </lineage>
</organism>
<feature type="compositionally biased region" description="Basic and acidic residues" evidence="1">
    <location>
        <begin position="35"/>
        <end position="48"/>
    </location>
</feature>
<evidence type="ECO:0000313" key="2">
    <source>
        <dbReference type="EMBL" id="KNZ60639.1"/>
    </source>
</evidence>
<evidence type="ECO:0000313" key="3">
    <source>
        <dbReference type="Proteomes" id="UP000037035"/>
    </source>
</evidence>
<dbReference type="OrthoDB" id="2507256at2759"/>
<sequence length="71" mass="8129">YKKVHTKSISMGFGLTNENQKAEVSTVNEKIESMRPHYHVDAQADKKTTTSSTSEPQYISFRPKKIENKDL</sequence>